<name>N2BB43_9FIRM</name>
<protein>
    <submittedName>
        <fullName evidence="1">Uncharacterized protein</fullName>
    </submittedName>
</protein>
<gene>
    <name evidence="1" type="ORF">C823_00342</name>
</gene>
<dbReference type="HOGENOM" id="CLU_1335846_0_0_9"/>
<reference evidence="1 2" key="1">
    <citation type="journal article" date="2014" name="Genome Announc.">
        <title>Draft genome sequences of the altered schaedler flora, a defined bacterial community from gnotobiotic mice.</title>
        <authorList>
            <person name="Wannemuehler M.J."/>
            <person name="Overstreet A.M."/>
            <person name="Ward D.V."/>
            <person name="Phillips G.J."/>
        </authorList>
    </citation>
    <scope>NUCLEOTIDE SEQUENCE [LARGE SCALE GENOMIC DNA]</scope>
    <source>
        <strain evidence="1 2">ASF492</strain>
    </source>
</reference>
<dbReference type="OrthoDB" id="9981910at2"/>
<evidence type="ECO:0000313" key="1">
    <source>
        <dbReference type="EMBL" id="EMZ37616.1"/>
    </source>
</evidence>
<accession>N2BB43</accession>
<evidence type="ECO:0000313" key="2">
    <source>
        <dbReference type="Proteomes" id="UP000012589"/>
    </source>
</evidence>
<dbReference type="Proteomes" id="UP000012589">
    <property type="component" value="Unassembled WGS sequence"/>
</dbReference>
<keyword evidence="2" id="KW-1185">Reference proteome</keyword>
<dbReference type="EMBL" id="AQFT01000010">
    <property type="protein sequence ID" value="EMZ37616.1"/>
    <property type="molecule type" value="Genomic_DNA"/>
</dbReference>
<comment type="caution">
    <text evidence="1">The sequence shown here is derived from an EMBL/GenBank/DDBJ whole genome shotgun (WGS) entry which is preliminary data.</text>
</comment>
<organism evidence="1 2">
    <name type="scientific">Eubacterium plexicaudatum ASF492</name>
    <dbReference type="NCBI Taxonomy" id="1235802"/>
    <lineage>
        <taxon>Bacteria</taxon>
        <taxon>Bacillati</taxon>
        <taxon>Bacillota</taxon>
        <taxon>Clostridia</taxon>
        <taxon>Eubacteriales</taxon>
        <taxon>Eubacteriaceae</taxon>
        <taxon>Eubacterium</taxon>
    </lineage>
</organism>
<sequence length="205" mass="23952">MYGYQRSFSLSFNVVDKLTEDAYTMMDQQDNKTRCIRKMLLDFVNANGIILDYNTIPQNERLKKFYGIIDPEKVANAPQPDKREKDGHKYRFQFNLYATDRLANETLVMLNLHNNKALLIRELFLDFVKANGIIKNYASIPENERLERFFAYVVRDVVPVPQYGWAVKTLKDKNIEVLQCYDGTHYLTSKITYKAPDGKQVCITI</sequence>
<proteinExistence type="predicted"/>
<dbReference type="PATRIC" id="fig|1235802.3.peg.363"/>
<dbReference type="AlphaFoldDB" id="N2BB43"/>